<evidence type="ECO:0000256" key="2">
    <source>
        <dbReference type="SAM" id="Phobius"/>
    </source>
</evidence>
<accession>A0ABZ2C2T3</accession>
<protein>
    <submittedName>
        <fullName evidence="6">Multidrug efflux pump subunit AcrA</fullName>
    </submittedName>
</protein>
<evidence type="ECO:0000256" key="1">
    <source>
        <dbReference type="ARBA" id="ARBA00009477"/>
    </source>
</evidence>
<dbReference type="InterPro" id="IPR058625">
    <property type="entry name" value="MdtA-like_BSH"/>
</dbReference>
<gene>
    <name evidence="6" type="ORF">Bealeia1_00266</name>
</gene>
<dbReference type="NCBIfam" id="TIGR01730">
    <property type="entry name" value="RND_mfp"/>
    <property type="match status" value="1"/>
</dbReference>
<feature type="transmembrane region" description="Helical" evidence="2">
    <location>
        <begin position="7"/>
        <end position="26"/>
    </location>
</feature>
<keyword evidence="2" id="KW-0472">Membrane</keyword>
<dbReference type="Proteomes" id="UP001330434">
    <property type="component" value="Chromosome"/>
</dbReference>
<dbReference type="InterPro" id="IPR058637">
    <property type="entry name" value="YknX-like_C"/>
</dbReference>
<feature type="domain" description="YknX-like C-terminal permuted SH3-like" evidence="5">
    <location>
        <begin position="280"/>
        <end position="346"/>
    </location>
</feature>
<comment type="similarity">
    <text evidence="1">Belongs to the membrane fusion protein (MFP) (TC 8.A.1) family.</text>
</comment>
<dbReference type="InterPro" id="IPR058792">
    <property type="entry name" value="Beta-barrel_RND_2"/>
</dbReference>
<dbReference type="Gene3D" id="2.40.50.100">
    <property type="match status" value="1"/>
</dbReference>
<evidence type="ECO:0000259" key="3">
    <source>
        <dbReference type="Pfam" id="PF25917"/>
    </source>
</evidence>
<dbReference type="EMBL" id="CP133270">
    <property type="protein sequence ID" value="WVX66095.1"/>
    <property type="molecule type" value="Genomic_DNA"/>
</dbReference>
<keyword evidence="2" id="KW-0812">Transmembrane</keyword>
<evidence type="ECO:0000259" key="5">
    <source>
        <dbReference type="Pfam" id="PF25989"/>
    </source>
</evidence>
<reference evidence="6 7" key="1">
    <citation type="journal article" date="2024" name="Environ. Microbiol.">
        <title>Novel evolutionary insights on the interactions of the Holosporales (Alphaproteobacteria) with eukaryotic hosts from comparative genomics.</title>
        <authorList>
            <person name="Giovannini M."/>
            <person name="Petroni G."/>
            <person name="Castelli M."/>
        </authorList>
    </citation>
    <scope>NUCLEOTIDE SEQUENCE [LARGE SCALE GENOMIC DNA]</scope>
    <source>
        <strain evidence="6 7">US_Bl 15I1</strain>
    </source>
</reference>
<dbReference type="RefSeq" id="WP_331256630.1">
    <property type="nucleotide sequence ID" value="NZ_CP133270.1"/>
</dbReference>
<dbReference type="Gene3D" id="2.40.420.20">
    <property type="match status" value="1"/>
</dbReference>
<dbReference type="InterPro" id="IPR006143">
    <property type="entry name" value="RND_pump_MFP"/>
</dbReference>
<organism evidence="6 7">
    <name type="scientific">Candidatus Bealeia paramacronuclearis</name>
    <dbReference type="NCBI Taxonomy" id="1921001"/>
    <lineage>
        <taxon>Bacteria</taxon>
        <taxon>Pseudomonadati</taxon>
        <taxon>Pseudomonadota</taxon>
        <taxon>Alphaproteobacteria</taxon>
        <taxon>Holosporales</taxon>
        <taxon>Holosporaceae</taxon>
        <taxon>Candidatus Bealeia</taxon>
    </lineage>
</organism>
<feature type="domain" description="CusB-like beta-barrel" evidence="4">
    <location>
        <begin position="199"/>
        <end position="272"/>
    </location>
</feature>
<proteinExistence type="inferred from homology"/>
<keyword evidence="2" id="KW-1133">Transmembrane helix</keyword>
<dbReference type="Gene3D" id="2.40.30.170">
    <property type="match status" value="1"/>
</dbReference>
<dbReference type="SUPFAM" id="SSF111369">
    <property type="entry name" value="HlyD-like secretion proteins"/>
    <property type="match status" value="1"/>
</dbReference>
<keyword evidence="7" id="KW-1185">Reference proteome</keyword>
<feature type="domain" description="Multidrug resistance protein MdtA-like barrel-sandwich hybrid" evidence="3">
    <location>
        <begin position="66"/>
        <end position="192"/>
    </location>
</feature>
<name>A0ABZ2C2T3_9PROT</name>
<sequence>MKTYQKIILAAVVAGAGFGAFQYFFVHKKTMDLPQKEAVPVEVTIAKTATITNRVKSSGILTANQSVSIRPEVSGQIAEILFEEGQEVKKGAPLYKISDALYKAKVKEAEAQVALSREEYRRATSLLEKKFGTLQNRDKALATLQVNEAQLDEAKIKLEDTIIKAPFEGVMGISNVSVGALVSEQTELVNLVDLTPINVDFNVPESLLGKIKPGDVVDATIADYDILPMDATIKALAPEVDPATHTIKIRATLPNTDLKLRPGLYAHMSIAAGEIKNAVLIPETAIELEDGEPVVFVVMDKIAIRTVVSTGMKDGKMVEVTNGLKEGDTIVINGQFRLHDGDEVAVMEEQKK</sequence>
<dbReference type="PANTHER" id="PTHR30469:SF36">
    <property type="entry name" value="BLL3903 PROTEIN"/>
    <property type="match status" value="1"/>
</dbReference>
<dbReference type="Pfam" id="PF25954">
    <property type="entry name" value="Beta-barrel_RND_2"/>
    <property type="match status" value="1"/>
</dbReference>
<dbReference type="PANTHER" id="PTHR30469">
    <property type="entry name" value="MULTIDRUG RESISTANCE PROTEIN MDTA"/>
    <property type="match status" value="1"/>
</dbReference>
<evidence type="ECO:0000313" key="6">
    <source>
        <dbReference type="EMBL" id="WVX66095.1"/>
    </source>
</evidence>
<dbReference type="Pfam" id="PF25989">
    <property type="entry name" value="YknX_C"/>
    <property type="match status" value="1"/>
</dbReference>
<evidence type="ECO:0000259" key="4">
    <source>
        <dbReference type="Pfam" id="PF25954"/>
    </source>
</evidence>
<evidence type="ECO:0000313" key="7">
    <source>
        <dbReference type="Proteomes" id="UP001330434"/>
    </source>
</evidence>
<dbReference type="Gene3D" id="1.10.287.470">
    <property type="entry name" value="Helix hairpin bin"/>
    <property type="match status" value="1"/>
</dbReference>
<dbReference type="Pfam" id="PF25917">
    <property type="entry name" value="BSH_RND"/>
    <property type="match status" value="1"/>
</dbReference>